<dbReference type="EMBL" id="MU620893">
    <property type="protein sequence ID" value="KAI8584247.1"/>
    <property type="molecule type" value="Genomic_DNA"/>
</dbReference>
<gene>
    <name evidence="1" type="ORF">K450DRAFT_218857</name>
</gene>
<keyword evidence="2" id="KW-1185">Reference proteome</keyword>
<evidence type="ECO:0000313" key="1">
    <source>
        <dbReference type="EMBL" id="KAI8584247.1"/>
    </source>
</evidence>
<accession>A0AAD5EJ32</accession>
<dbReference type="AlphaFoldDB" id="A0AAD5EJ32"/>
<dbReference type="GeneID" id="75910626"/>
<reference evidence="1" key="1">
    <citation type="submission" date="2021-06" db="EMBL/GenBank/DDBJ databases">
        <authorList>
            <consortium name="DOE Joint Genome Institute"/>
            <person name="Mondo S.J."/>
            <person name="Amses K.R."/>
            <person name="Simmons D.R."/>
            <person name="Longcore J.E."/>
            <person name="Seto K."/>
            <person name="Alves G.H."/>
            <person name="Bonds A.E."/>
            <person name="Quandt C.A."/>
            <person name="Davis W.J."/>
            <person name="Chang Y."/>
            <person name="Letcher P.M."/>
            <person name="Powell M.J."/>
            <person name="Kuo A."/>
            <person name="Labutti K."/>
            <person name="Pangilinan J."/>
            <person name="Andreopoulos W."/>
            <person name="Tritt A."/>
            <person name="Riley R."/>
            <person name="Hundley H."/>
            <person name="Johnson J."/>
            <person name="Lipzen A."/>
            <person name="Barry K."/>
            <person name="Berbee M.L."/>
            <person name="Buchler N.E."/>
            <person name="Grigoriev I.V."/>
            <person name="Spatafora J.W."/>
            <person name="Stajich J.E."/>
            <person name="James T.Y."/>
        </authorList>
    </citation>
    <scope>NUCLEOTIDE SEQUENCE</scope>
    <source>
        <strain evidence="1">AG</strain>
    </source>
</reference>
<proteinExistence type="predicted"/>
<sequence>MKYKKMFGRLVLRRDEEVTTVQGRTFSTFPKSHWRSHSKGNRFCCCTLFTGPISLFLNHKQLSAFSWEPCMGLQTGFYRGVTNFVGINVVVIIKRSVGSFR</sequence>
<protein>
    <submittedName>
        <fullName evidence="1">Uncharacterized protein</fullName>
    </submittedName>
</protein>
<name>A0AAD5EJ32_UMBRA</name>
<comment type="caution">
    <text evidence="1">The sequence shown here is derived from an EMBL/GenBank/DDBJ whole genome shotgun (WGS) entry which is preliminary data.</text>
</comment>
<evidence type="ECO:0000313" key="2">
    <source>
        <dbReference type="Proteomes" id="UP001206595"/>
    </source>
</evidence>
<organism evidence="1 2">
    <name type="scientific">Umbelopsis ramanniana AG</name>
    <dbReference type="NCBI Taxonomy" id="1314678"/>
    <lineage>
        <taxon>Eukaryota</taxon>
        <taxon>Fungi</taxon>
        <taxon>Fungi incertae sedis</taxon>
        <taxon>Mucoromycota</taxon>
        <taxon>Mucoromycotina</taxon>
        <taxon>Umbelopsidomycetes</taxon>
        <taxon>Umbelopsidales</taxon>
        <taxon>Umbelopsidaceae</taxon>
        <taxon>Umbelopsis</taxon>
    </lineage>
</organism>
<dbReference type="RefSeq" id="XP_051449251.1">
    <property type="nucleotide sequence ID" value="XM_051585277.1"/>
</dbReference>
<reference evidence="1" key="2">
    <citation type="journal article" date="2022" name="Proc. Natl. Acad. Sci. U.S.A.">
        <title>Diploid-dominant life cycles characterize the early evolution of Fungi.</title>
        <authorList>
            <person name="Amses K.R."/>
            <person name="Simmons D.R."/>
            <person name="Longcore J.E."/>
            <person name="Mondo S.J."/>
            <person name="Seto K."/>
            <person name="Jeronimo G.H."/>
            <person name="Bonds A.E."/>
            <person name="Quandt C.A."/>
            <person name="Davis W.J."/>
            <person name="Chang Y."/>
            <person name="Federici B.A."/>
            <person name="Kuo A."/>
            <person name="LaButti K."/>
            <person name="Pangilinan J."/>
            <person name="Andreopoulos W."/>
            <person name="Tritt A."/>
            <person name="Riley R."/>
            <person name="Hundley H."/>
            <person name="Johnson J."/>
            <person name="Lipzen A."/>
            <person name="Barry K."/>
            <person name="Lang B.F."/>
            <person name="Cuomo C.A."/>
            <person name="Buchler N.E."/>
            <person name="Grigoriev I.V."/>
            <person name="Spatafora J.W."/>
            <person name="Stajich J.E."/>
            <person name="James T.Y."/>
        </authorList>
    </citation>
    <scope>NUCLEOTIDE SEQUENCE</scope>
    <source>
        <strain evidence="1">AG</strain>
    </source>
</reference>
<dbReference type="Proteomes" id="UP001206595">
    <property type="component" value="Unassembled WGS sequence"/>
</dbReference>